<feature type="transmembrane region" description="Helical" evidence="6">
    <location>
        <begin position="342"/>
        <end position="364"/>
    </location>
</feature>
<dbReference type="GO" id="GO:0005886">
    <property type="term" value="C:plasma membrane"/>
    <property type="evidence" value="ECO:0007669"/>
    <property type="project" value="UniProtKB-SubCell"/>
</dbReference>
<dbReference type="InterPro" id="IPR038766">
    <property type="entry name" value="Membrane_comp_ABC_pdt"/>
</dbReference>
<dbReference type="Pfam" id="PF12704">
    <property type="entry name" value="MacB_PCD"/>
    <property type="match status" value="1"/>
</dbReference>
<feature type="domain" description="ABC3 transporter permease C-terminal" evidence="7">
    <location>
        <begin position="292"/>
        <end position="417"/>
    </location>
</feature>
<dbReference type="PANTHER" id="PTHR30287">
    <property type="entry name" value="MEMBRANE COMPONENT OF PREDICTED ABC SUPERFAMILY METABOLITE UPTAKE TRANSPORTER"/>
    <property type="match status" value="1"/>
</dbReference>
<evidence type="ECO:0000256" key="1">
    <source>
        <dbReference type="ARBA" id="ARBA00004651"/>
    </source>
</evidence>
<evidence type="ECO:0000256" key="4">
    <source>
        <dbReference type="ARBA" id="ARBA00022989"/>
    </source>
</evidence>
<comment type="caution">
    <text evidence="9">The sequence shown here is derived from an EMBL/GenBank/DDBJ whole genome shotgun (WGS) entry which is preliminary data.</text>
</comment>
<keyword evidence="10" id="KW-1185">Reference proteome</keyword>
<evidence type="ECO:0000313" key="9">
    <source>
        <dbReference type="EMBL" id="TSJ78301.1"/>
    </source>
</evidence>
<feature type="transmembrane region" description="Helical" evidence="6">
    <location>
        <begin position="520"/>
        <end position="542"/>
    </location>
</feature>
<evidence type="ECO:0000259" key="7">
    <source>
        <dbReference type="Pfam" id="PF02687"/>
    </source>
</evidence>
<feature type="transmembrane region" description="Helical" evidence="6">
    <location>
        <begin position="806"/>
        <end position="828"/>
    </location>
</feature>
<dbReference type="RefSeq" id="WP_144228642.1">
    <property type="nucleotide sequence ID" value="NZ_CBCRVV010000003.1"/>
</dbReference>
<gene>
    <name evidence="9" type="ORF">FPL22_03060</name>
</gene>
<dbReference type="Pfam" id="PF02687">
    <property type="entry name" value="FtsX"/>
    <property type="match status" value="2"/>
</dbReference>
<keyword evidence="3 6" id="KW-0812">Transmembrane</keyword>
<proteinExistence type="predicted"/>
<dbReference type="Proteomes" id="UP000315648">
    <property type="component" value="Unassembled WGS sequence"/>
</dbReference>
<feature type="transmembrane region" description="Helical" evidence="6">
    <location>
        <begin position="285"/>
        <end position="306"/>
    </location>
</feature>
<feature type="domain" description="MacB-like periplasmic core" evidence="8">
    <location>
        <begin position="520"/>
        <end position="726"/>
    </location>
</feature>
<comment type="subcellular location">
    <subcellularLocation>
        <location evidence="1">Cell membrane</location>
        <topology evidence="1">Multi-pass membrane protein</topology>
    </subcellularLocation>
</comment>
<evidence type="ECO:0000256" key="6">
    <source>
        <dbReference type="SAM" id="Phobius"/>
    </source>
</evidence>
<protein>
    <submittedName>
        <fullName evidence="9">FtsX-like permease family protein</fullName>
    </submittedName>
</protein>
<feature type="transmembrane region" description="Helical" evidence="6">
    <location>
        <begin position="25"/>
        <end position="45"/>
    </location>
</feature>
<feature type="transmembrane region" description="Helical" evidence="6">
    <location>
        <begin position="849"/>
        <end position="872"/>
    </location>
</feature>
<evidence type="ECO:0000256" key="3">
    <source>
        <dbReference type="ARBA" id="ARBA00022692"/>
    </source>
</evidence>
<dbReference type="InterPro" id="IPR003838">
    <property type="entry name" value="ABC3_permease_C"/>
</dbReference>
<dbReference type="InterPro" id="IPR025857">
    <property type="entry name" value="MacB_PCD"/>
</dbReference>
<dbReference type="PANTHER" id="PTHR30287:SF2">
    <property type="entry name" value="BLL1001 PROTEIN"/>
    <property type="match status" value="1"/>
</dbReference>
<reference evidence="9 10" key="1">
    <citation type="submission" date="2019-07" db="EMBL/GenBank/DDBJ databases">
        <title>Description of 53C-WASEF.</title>
        <authorList>
            <person name="Pitt A."/>
            <person name="Hahn M.W."/>
        </authorList>
    </citation>
    <scope>NUCLEOTIDE SEQUENCE [LARGE SCALE GENOMIC DNA]</scope>
    <source>
        <strain evidence="9 10">53C-WASEF</strain>
    </source>
</reference>
<feature type="transmembrane region" description="Helical" evidence="6">
    <location>
        <begin position="466"/>
        <end position="487"/>
    </location>
</feature>
<dbReference type="OrthoDB" id="9780560at2"/>
<evidence type="ECO:0000256" key="5">
    <source>
        <dbReference type="ARBA" id="ARBA00023136"/>
    </source>
</evidence>
<organism evidence="9 10">
    <name type="scientific">Rariglobus hedericola</name>
    <dbReference type="NCBI Taxonomy" id="2597822"/>
    <lineage>
        <taxon>Bacteria</taxon>
        <taxon>Pseudomonadati</taxon>
        <taxon>Verrucomicrobiota</taxon>
        <taxon>Opitutia</taxon>
        <taxon>Opitutales</taxon>
        <taxon>Opitutaceae</taxon>
        <taxon>Rariglobus</taxon>
    </lineage>
</organism>
<evidence type="ECO:0000259" key="8">
    <source>
        <dbReference type="Pfam" id="PF12704"/>
    </source>
</evidence>
<feature type="transmembrane region" description="Helical" evidence="6">
    <location>
        <begin position="755"/>
        <end position="778"/>
    </location>
</feature>
<keyword evidence="5 6" id="KW-0472">Membrane</keyword>
<keyword evidence="4 6" id="KW-1133">Transmembrane helix</keyword>
<accession>A0A556QNT4</accession>
<keyword evidence="2" id="KW-1003">Cell membrane</keyword>
<name>A0A556QNT4_9BACT</name>
<dbReference type="EMBL" id="VMBG01000001">
    <property type="protein sequence ID" value="TSJ78301.1"/>
    <property type="molecule type" value="Genomic_DNA"/>
</dbReference>
<feature type="transmembrane region" description="Helical" evidence="6">
    <location>
        <begin position="385"/>
        <end position="407"/>
    </location>
</feature>
<evidence type="ECO:0000313" key="10">
    <source>
        <dbReference type="Proteomes" id="UP000315648"/>
    </source>
</evidence>
<dbReference type="AlphaFoldDB" id="A0A556QNT4"/>
<evidence type="ECO:0000256" key="2">
    <source>
        <dbReference type="ARBA" id="ARBA00022475"/>
    </source>
</evidence>
<feature type="domain" description="ABC3 transporter permease C-terminal" evidence="7">
    <location>
        <begin position="760"/>
        <end position="866"/>
    </location>
</feature>
<sequence>MSAPLLPFLLRRFTLRHWLLAPKQSALLVVILALGVAVFVSVRLANRAAVSSFSNFTDTLTGQSDWIIQPPAGTLPESVLPELRSALDGRAVHIIPVVETTASPPPESGNEAKFGRPTYTLLGVDLISIANLARPQDGSFLNQKKTGARGQEAEGDQGFWSAFNNGPQVWISADFAATPPEQITLVIDETVRSLPVAGIIPSAPDAPRAPATLIIADLAQLQKITGKTGRVDRVEFIIESGPRSDERRAELRDILEKLAQSPSGARWLVTAPGAKRDTAEAMTRAFRLNLTILSLIALLTGLYLIFQALDGAVVRRRPEIAILRSLGVEERTIRRLWLAESALLGLAGGALGLLLGWAGAQVAVRAVGQTVNALYYATTVASANLTFGESLLGLALGVSAALVAGFWPAREAARTPPAQVLQRGAPPAAGARLWRSIGLGLACIIAGIICAQLPPVRFAGGGRFPFAGYVAAFLWVFGAGISCAFLLPPLARLAQAAGGRYATARIALGHLRTPSGRHRLAAAALVCAIGMTAGMTILVASFEQTMQGWVRRALQADLYISSAGAQSASSQNRISADAAQALATHPAVAHAGMLVAHPIDMEGVSTLLSGVDLEDPATRPDLPWITPPHDDAVFDPARNEHLALVSESFTERFRVGVGAMLRLPTPAGMREVTVAGVFADYGNERGSILVPRRLTRAWFAEDSVTSVALYVKPGVDPDTLRAELTKLYPGLSVFTNARLRAEVLRVFRQTFSITHALEVIGVAVAMTGLALTLISVLLDRRDELTTLRALGFRRRQIAASASLEGLAVSACAVAVGLVLSLALGWLLIHVINKQSFGWTLATAVPVGRLALLGLGVTLTGWIVSYAVGLWGADLPADREE</sequence>
<feature type="transmembrane region" description="Helical" evidence="6">
    <location>
        <begin position="433"/>
        <end position="454"/>
    </location>
</feature>